<feature type="compositionally biased region" description="Basic and acidic residues" evidence="1">
    <location>
        <begin position="1"/>
        <end position="14"/>
    </location>
</feature>
<protein>
    <submittedName>
        <fullName evidence="2">Uncharacterized protein</fullName>
    </submittedName>
</protein>
<accession>A0AAV1B7J6</accession>
<sequence length="160" mass="17414">MASEKNKVKRKGNDENDDDRIKKKNKTPPLQKIKRIEPPISISPSPSPSTKSLTPPYKAVPAPSTAERNFPPSIQPIPPQRKAPTFSPLISSPIAPALVTIPPEILPKTSPISQPIEHGSLPPKVDKRNESKSHNLEPVSPGPFVQPPVALPPLTQLHNQ</sequence>
<feature type="compositionally biased region" description="Pro residues" evidence="1">
    <location>
        <begin position="140"/>
        <end position="151"/>
    </location>
</feature>
<keyword evidence="3" id="KW-1185">Reference proteome</keyword>
<name>A0AAV1B7J6_VICFA</name>
<organism evidence="2 3">
    <name type="scientific">Vicia faba</name>
    <name type="common">Broad bean</name>
    <name type="synonym">Faba vulgaris</name>
    <dbReference type="NCBI Taxonomy" id="3906"/>
    <lineage>
        <taxon>Eukaryota</taxon>
        <taxon>Viridiplantae</taxon>
        <taxon>Streptophyta</taxon>
        <taxon>Embryophyta</taxon>
        <taxon>Tracheophyta</taxon>
        <taxon>Spermatophyta</taxon>
        <taxon>Magnoliopsida</taxon>
        <taxon>eudicotyledons</taxon>
        <taxon>Gunneridae</taxon>
        <taxon>Pentapetalae</taxon>
        <taxon>rosids</taxon>
        <taxon>fabids</taxon>
        <taxon>Fabales</taxon>
        <taxon>Fabaceae</taxon>
        <taxon>Papilionoideae</taxon>
        <taxon>50 kb inversion clade</taxon>
        <taxon>NPAAA clade</taxon>
        <taxon>Hologalegina</taxon>
        <taxon>IRL clade</taxon>
        <taxon>Fabeae</taxon>
        <taxon>Vicia</taxon>
    </lineage>
</organism>
<dbReference type="AlphaFoldDB" id="A0AAV1B7J6"/>
<gene>
    <name evidence="2" type="ORF">VFH_VI073200</name>
</gene>
<evidence type="ECO:0000313" key="3">
    <source>
        <dbReference type="Proteomes" id="UP001157006"/>
    </source>
</evidence>
<feature type="compositionally biased region" description="Low complexity" evidence="1">
    <location>
        <begin position="38"/>
        <end position="56"/>
    </location>
</feature>
<feature type="compositionally biased region" description="Basic and acidic residues" evidence="1">
    <location>
        <begin position="124"/>
        <end position="135"/>
    </location>
</feature>
<evidence type="ECO:0000256" key="1">
    <source>
        <dbReference type="SAM" id="MobiDB-lite"/>
    </source>
</evidence>
<proteinExistence type="predicted"/>
<feature type="region of interest" description="Disordered" evidence="1">
    <location>
        <begin position="105"/>
        <end position="160"/>
    </location>
</feature>
<evidence type="ECO:0000313" key="2">
    <source>
        <dbReference type="EMBL" id="CAI8617364.1"/>
    </source>
</evidence>
<dbReference type="EMBL" id="OX451741">
    <property type="protein sequence ID" value="CAI8617364.1"/>
    <property type="molecule type" value="Genomic_DNA"/>
</dbReference>
<feature type="region of interest" description="Disordered" evidence="1">
    <location>
        <begin position="1"/>
        <end position="90"/>
    </location>
</feature>
<reference evidence="2 3" key="1">
    <citation type="submission" date="2023-01" db="EMBL/GenBank/DDBJ databases">
        <authorList>
            <person name="Kreplak J."/>
        </authorList>
    </citation>
    <scope>NUCLEOTIDE SEQUENCE [LARGE SCALE GENOMIC DNA]</scope>
</reference>
<dbReference type="Proteomes" id="UP001157006">
    <property type="component" value="Chromosome 6"/>
</dbReference>